<dbReference type="Gene3D" id="3.40.50.10540">
    <property type="entry name" value="Crotonobetainyl-coa:carnitine coa-transferase, domain 1"/>
    <property type="match status" value="1"/>
</dbReference>
<dbReference type="SUPFAM" id="SSF89796">
    <property type="entry name" value="CoA-transferase family III (CaiB/BaiF)"/>
    <property type="match status" value="1"/>
</dbReference>
<dbReference type="InterPro" id="IPR050509">
    <property type="entry name" value="CoA-transferase_III"/>
</dbReference>
<protein>
    <submittedName>
        <fullName evidence="1">CaiB/BaiF CoA-transferase family protein</fullName>
    </submittedName>
</protein>
<evidence type="ECO:0000313" key="1">
    <source>
        <dbReference type="EMBL" id="MEE4023340.1"/>
    </source>
</evidence>
<dbReference type="InterPro" id="IPR003673">
    <property type="entry name" value="CoA-Trfase_fam_III"/>
</dbReference>
<gene>
    <name evidence="1" type="ORF">V1Y59_09655</name>
</gene>
<dbReference type="InterPro" id="IPR044855">
    <property type="entry name" value="CoA-Trfase_III_dom3_sf"/>
</dbReference>
<name>A0ABU7MSN3_9ACTN</name>
<organism evidence="1 2">
    <name type="scientific">Gordonia prachuapensis</name>
    <dbReference type="NCBI Taxonomy" id="3115651"/>
    <lineage>
        <taxon>Bacteria</taxon>
        <taxon>Bacillati</taxon>
        <taxon>Actinomycetota</taxon>
        <taxon>Actinomycetes</taxon>
        <taxon>Mycobacteriales</taxon>
        <taxon>Gordoniaceae</taxon>
        <taxon>Gordonia</taxon>
    </lineage>
</organism>
<evidence type="ECO:0000313" key="2">
    <source>
        <dbReference type="Proteomes" id="UP001335729"/>
    </source>
</evidence>
<dbReference type="PANTHER" id="PTHR48228:SF5">
    <property type="entry name" value="ALPHA-METHYLACYL-COA RACEMASE"/>
    <property type="match status" value="1"/>
</dbReference>
<dbReference type="RefSeq" id="WP_330504630.1">
    <property type="nucleotide sequence ID" value="NZ_JAZDUE010000007.1"/>
</dbReference>
<accession>A0ABU7MSN3</accession>
<reference evidence="1 2" key="1">
    <citation type="submission" date="2024-01" db="EMBL/GenBank/DDBJ databases">
        <title>Draft genome sequence of Gordonia sp. PKS22-38.</title>
        <authorList>
            <person name="Suphannarot A."/>
            <person name="Mingma R."/>
        </authorList>
    </citation>
    <scope>NUCLEOTIDE SEQUENCE [LARGE SCALE GENOMIC DNA]</scope>
    <source>
        <strain evidence="1 2">PKS22-38</strain>
    </source>
</reference>
<comment type="caution">
    <text evidence="1">The sequence shown here is derived from an EMBL/GenBank/DDBJ whole genome shotgun (WGS) entry which is preliminary data.</text>
</comment>
<proteinExistence type="predicted"/>
<sequence length="377" mass="40476">MQVPTINDHRRHAAGPLSGLRVVEFLGLGPAPFGCMLLADFGAEIVSLRRPGSALPALVRNRDTVEVDLKDEDAREWVRDIIASADVLVEGYRPGVMERLGLGPDDVHAHESGLIYARMTGWGQTGPLAHTAGHDLNYIAVTGALHLATRAGETPVPPANLLGDFGGGAMYLVTSILAALHARGRTGQGAVLDVAIVDGTTYLTSMQHEYRADGRWSDAAGTNRLDTGAPYYDVYPCADGRFVAIGALEEPFFLALLDVLDLDPALAEGRENPAKWPRLRAAIGAAVRTRTRDEWARRAECSDACLSPVLDLSEAPRHSQVADRDVLLAADGAGHWTPRLPGGYAETPPRVSDLLQSWQVRIPSPEHVGESPSRTGE</sequence>
<dbReference type="Proteomes" id="UP001335729">
    <property type="component" value="Unassembled WGS sequence"/>
</dbReference>
<dbReference type="Pfam" id="PF02515">
    <property type="entry name" value="CoA_transf_3"/>
    <property type="match status" value="1"/>
</dbReference>
<dbReference type="PANTHER" id="PTHR48228">
    <property type="entry name" value="SUCCINYL-COA--D-CITRAMALATE COA-TRANSFERASE"/>
    <property type="match status" value="1"/>
</dbReference>
<dbReference type="InterPro" id="IPR023606">
    <property type="entry name" value="CoA-Trfase_III_dom_1_sf"/>
</dbReference>
<dbReference type="Gene3D" id="3.30.1540.10">
    <property type="entry name" value="formyl-coa transferase, domain 3"/>
    <property type="match status" value="1"/>
</dbReference>
<keyword evidence="2" id="KW-1185">Reference proteome</keyword>
<dbReference type="EMBL" id="JAZDUE010000007">
    <property type="protein sequence ID" value="MEE4023340.1"/>
    <property type="molecule type" value="Genomic_DNA"/>
</dbReference>